<keyword evidence="3" id="KW-1185">Reference proteome</keyword>
<evidence type="ECO:0000313" key="2">
    <source>
        <dbReference type="EMBL" id="QSO49263.1"/>
    </source>
</evidence>
<gene>
    <name evidence="2" type="ORF">JZ786_10275</name>
</gene>
<feature type="domain" description="Carbohydrate kinase FGGY N-terminal" evidence="1">
    <location>
        <begin position="28"/>
        <end position="166"/>
    </location>
</feature>
<protein>
    <recommendedName>
        <fullName evidence="1">Carbohydrate kinase FGGY N-terminal domain-containing protein</fullName>
    </recommendedName>
</protein>
<proteinExistence type="predicted"/>
<dbReference type="RefSeq" id="WP_206658574.1">
    <property type="nucleotide sequence ID" value="NZ_CP071182.1"/>
</dbReference>
<dbReference type="GO" id="GO:0016301">
    <property type="term" value="F:kinase activity"/>
    <property type="evidence" value="ECO:0007669"/>
    <property type="project" value="InterPro"/>
</dbReference>
<reference evidence="2 3" key="1">
    <citation type="submission" date="2021-02" db="EMBL/GenBank/DDBJ databases">
        <title>Alicyclobacillus curvatus sp. nov. and Alicyclobacillus mengziensis sp. nov., two acidophilic bacteria isolated from acid mine drainage.</title>
        <authorList>
            <person name="Huang Y."/>
        </authorList>
    </citation>
    <scope>NUCLEOTIDE SEQUENCE [LARGE SCALE GENOMIC DNA]</scope>
    <source>
        <strain evidence="2 3">S30H14</strain>
    </source>
</reference>
<dbReference type="Gene3D" id="3.30.420.40">
    <property type="match status" value="1"/>
</dbReference>
<dbReference type="Pfam" id="PF00370">
    <property type="entry name" value="FGGY_N"/>
    <property type="match status" value="1"/>
</dbReference>
<dbReference type="GO" id="GO:0005975">
    <property type="term" value="P:carbohydrate metabolic process"/>
    <property type="evidence" value="ECO:0007669"/>
    <property type="project" value="InterPro"/>
</dbReference>
<evidence type="ECO:0000259" key="1">
    <source>
        <dbReference type="Pfam" id="PF00370"/>
    </source>
</evidence>
<accession>A0A9X7Z962</accession>
<dbReference type="AlphaFoldDB" id="A0A9X7Z962"/>
<dbReference type="EMBL" id="CP071182">
    <property type="protein sequence ID" value="QSO49263.1"/>
    <property type="molecule type" value="Genomic_DNA"/>
</dbReference>
<dbReference type="Proteomes" id="UP000663505">
    <property type="component" value="Chromosome"/>
</dbReference>
<dbReference type="SUPFAM" id="SSF53067">
    <property type="entry name" value="Actin-like ATPase domain"/>
    <property type="match status" value="1"/>
</dbReference>
<sequence length="166" mass="19135">MMRAAYNGDTLGLHEVRRFNNTPLRIADRMYWNVYSLFQEIKWGIEDVAHTHGNIVSLAVDSWAVDFGLVDSGGHLIDLPRHYRDPRNLIAMREVVQQMGRDYLFDRTGIQLNPINTLYQLYAMRKENANLLSVADRLLLIPDLLNFLLCGEQAAEFTNATTTQFF</sequence>
<evidence type="ECO:0000313" key="3">
    <source>
        <dbReference type="Proteomes" id="UP000663505"/>
    </source>
</evidence>
<dbReference type="KEGG" id="afx:JZ786_10275"/>
<name>A0A9X7Z962_9BACL</name>
<dbReference type="InterPro" id="IPR043129">
    <property type="entry name" value="ATPase_NBD"/>
</dbReference>
<organism evidence="2 3">
    <name type="scientific">Alicyclobacillus mengziensis</name>
    <dbReference type="NCBI Taxonomy" id="2931921"/>
    <lineage>
        <taxon>Bacteria</taxon>
        <taxon>Bacillati</taxon>
        <taxon>Bacillota</taxon>
        <taxon>Bacilli</taxon>
        <taxon>Bacillales</taxon>
        <taxon>Alicyclobacillaceae</taxon>
        <taxon>Alicyclobacillus</taxon>
    </lineage>
</organism>
<dbReference type="InterPro" id="IPR018484">
    <property type="entry name" value="FGGY_N"/>
</dbReference>